<accession>A0A8J7Y9R0</accession>
<evidence type="ECO:0000259" key="2">
    <source>
        <dbReference type="Pfam" id="PF05378"/>
    </source>
</evidence>
<dbReference type="PANTHER" id="PTHR11365">
    <property type="entry name" value="5-OXOPROLINASE RELATED"/>
    <property type="match status" value="1"/>
</dbReference>
<comment type="caution">
    <text evidence="4">The sequence shown here is derived from an EMBL/GenBank/DDBJ whole genome shotgun (WGS) entry which is preliminary data.</text>
</comment>
<evidence type="ECO:0000259" key="3">
    <source>
        <dbReference type="Pfam" id="PF19278"/>
    </source>
</evidence>
<protein>
    <submittedName>
        <fullName evidence="4">Hydantoinase/oxoprolinase family protein</fullName>
    </submittedName>
</protein>
<dbReference type="Pfam" id="PF01968">
    <property type="entry name" value="Hydantoinase_A"/>
    <property type="match status" value="1"/>
</dbReference>
<dbReference type="AlphaFoldDB" id="A0A8J7Y9R0"/>
<name>A0A8J7Y9R0_9EURY</name>
<reference evidence="4 5" key="1">
    <citation type="submission" date="2021-06" db="EMBL/GenBank/DDBJ databases">
        <title>New haloarchaea isolates fom saline soil.</title>
        <authorList>
            <person name="Duran-Viseras A."/>
            <person name="Sanchez-Porro C.S."/>
            <person name="Ventosa A."/>
        </authorList>
    </citation>
    <scope>NUCLEOTIDE SEQUENCE [LARGE SCALE GENOMIC DNA]</scope>
    <source>
        <strain evidence="4 5">JCM 183640</strain>
    </source>
</reference>
<dbReference type="EMBL" id="JAHQXF010000001">
    <property type="protein sequence ID" value="MBV0923854.1"/>
    <property type="molecule type" value="Genomic_DNA"/>
</dbReference>
<dbReference type="GO" id="GO:0006749">
    <property type="term" value="P:glutathione metabolic process"/>
    <property type="evidence" value="ECO:0007669"/>
    <property type="project" value="TreeGrafter"/>
</dbReference>
<feature type="domain" description="Hydantoinase A/oxoprolinase" evidence="1">
    <location>
        <begin position="197"/>
        <end position="482"/>
    </location>
</feature>
<feature type="domain" description="Acetophenone carboxylase-like C-terminal" evidence="3">
    <location>
        <begin position="504"/>
        <end position="654"/>
    </location>
</feature>
<dbReference type="PANTHER" id="PTHR11365:SF23">
    <property type="entry name" value="HYPOTHETICAL 5-OXOPROLINASE (EUROFUNG)-RELATED"/>
    <property type="match status" value="1"/>
</dbReference>
<feature type="domain" description="Hydantoinase/oxoprolinase N-terminal" evidence="2">
    <location>
        <begin position="6"/>
        <end position="176"/>
    </location>
</feature>
<evidence type="ECO:0000259" key="1">
    <source>
        <dbReference type="Pfam" id="PF01968"/>
    </source>
</evidence>
<keyword evidence="5" id="KW-1185">Reference proteome</keyword>
<dbReference type="GO" id="GO:0005829">
    <property type="term" value="C:cytosol"/>
    <property type="evidence" value="ECO:0007669"/>
    <property type="project" value="TreeGrafter"/>
</dbReference>
<evidence type="ECO:0000313" key="5">
    <source>
        <dbReference type="Proteomes" id="UP000766550"/>
    </source>
</evidence>
<dbReference type="Pfam" id="PF19278">
    <property type="entry name" value="Hydant_A_C"/>
    <property type="match status" value="1"/>
</dbReference>
<dbReference type="Pfam" id="PF05378">
    <property type="entry name" value="Hydant_A_N"/>
    <property type="match status" value="1"/>
</dbReference>
<dbReference type="InterPro" id="IPR002821">
    <property type="entry name" value="Hydantoinase_A"/>
</dbReference>
<dbReference type="SUPFAM" id="SSF53067">
    <property type="entry name" value="Actin-like ATPase domain"/>
    <property type="match status" value="1"/>
</dbReference>
<dbReference type="InterPro" id="IPR049517">
    <property type="entry name" value="ACX-like_C"/>
</dbReference>
<proteinExistence type="predicted"/>
<dbReference type="InterPro" id="IPR043129">
    <property type="entry name" value="ATPase_NBD"/>
</dbReference>
<evidence type="ECO:0000313" key="4">
    <source>
        <dbReference type="EMBL" id="MBV0923854.1"/>
    </source>
</evidence>
<sequence>MDDSVRLGVDVGGTFTDVVLVAGDGVTTAKVPTTDPQHEGVLAGVATACERAGVDPDSVSRFRHATTVVTNALLEEAGAETALVTTDGFGDVLAIGRQDRPELYDQSVARPDPLVPAERRYELDERATTDGIERPVDPDAVRDLAGDIEADAVAVSLLHAYAHPDNERRVAEILRGELDAPVSASHEVLSAFREYERTATTVADAYVTPVVDAYLGRLVEGATDRGLPEPRVMQSNGGIADADAVRERAVTTALSGPAAGVVGASAFEPDDADGVVTFDMGGTSSDVSLVRGGEIERTTDADIGGRPVRVPMVDVETVGAGGGSIAWIDAGGALRVGPRSAGADPGPACYGRGGTDPTVTDAALLLGYLGPDTTLGSTLSLDADAARDALSALANDAGLDGPVAAARGVYRVANATMTRTIRSVTAERGDDPREFAIAAFGGAGPMHAAALADRLGVSTVVVPRASGVLSALGLLAADERHDAVRTFRARLDGVDPGSVEAVLSDLEESVLAETTMPEAATVTFEADCRYVGQSHELGVGIEDFDRATLAARFQAAHERAHGYRLPETDVELVTLRATATVAHAMPDLTRAATADADPQTGTRDACFGEARHETPVLDWNALASGTDRDGPAIVEGGESTVVVPPAWSLSVDGRGTLRLEGDA</sequence>
<dbReference type="Proteomes" id="UP000766550">
    <property type="component" value="Unassembled WGS sequence"/>
</dbReference>
<gene>
    <name evidence="4" type="ORF">KTS45_06525</name>
</gene>
<organism evidence="4 5">
    <name type="scientific">Haloarcula limicola</name>
    <dbReference type="NCBI Taxonomy" id="1429915"/>
    <lineage>
        <taxon>Archaea</taxon>
        <taxon>Methanobacteriati</taxon>
        <taxon>Methanobacteriota</taxon>
        <taxon>Stenosarchaea group</taxon>
        <taxon>Halobacteria</taxon>
        <taxon>Halobacteriales</taxon>
        <taxon>Haloarculaceae</taxon>
        <taxon>Haloarcula</taxon>
    </lineage>
</organism>
<dbReference type="InterPro" id="IPR008040">
    <property type="entry name" value="Hydant_A_N"/>
</dbReference>
<dbReference type="GO" id="GO:0017168">
    <property type="term" value="F:5-oxoprolinase (ATP-hydrolyzing) activity"/>
    <property type="evidence" value="ECO:0007669"/>
    <property type="project" value="TreeGrafter"/>
</dbReference>
<dbReference type="OrthoDB" id="8261at2157"/>
<dbReference type="InterPro" id="IPR045079">
    <property type="entry name" value="Oxoprolinase-like"/>
</dbReference>
<dbReference type="RefSeq" id="WP_162316955.1">
    <property type="nucleotide sequence ID" value="NZ_JAHQXF010000001.1"/>
</dbReference>